<evidence type="ECO:0000256" key="2">
    <source>
        <dbReference type="SAM" id="MobiDB-lite"/>
    </source>
</evidence>
<feature type="region of interest" description="Disordered" evidence="2">
    <location>
        <begin position="130"/>
        <end position="163"/>
    </location>
</feature>
<gene>
    <name evidence="3" type="ORF">BO99DRAFT_345606</name>
</gene>
<dbReference type="InterPro" id="IPR007757">
    <property type="entry name" value="MT-A70-like"/>
</dbReference>
<comment type="similarity">
    <text evidence="1">Belongs to the MT-A70-like family.</text>
</comment>
<dbReference type="EMBL" id="KZ825218">
    <property type="protein sequence ID" value="PYI14207.1"/>
    <property type="molecule type" value="Genomic_DNA"/>
</dbReference>
<sequence length="515" mass="56773">MIAPSPSAILYQDPQATTFLIDIPSSIARAQSLSPFQSSALLPSARSPSVLENDRNQRLLSTPPLRVPYPTRTEPKTDAARARVLERTPLAERLLHSEILEPLVTKGLFQIRSALDSGFQWCLPRVEIDPSAQDSPRNGDIGDGAPLPKKRKGTAGRTRCSSHGNVDAAMEPIASASAAFTAPCASLNPPLILSPGVNRFSCMSELSSIVVRNTSLASATVHATCTGDQEKAADDTRCCHSGPHPLSPRPVPHSFYIPPLSSFLQDRIPISSTPVTHAETPIPGLPRHRKFNLILLDPPWANRSVRRSGHYHTQTYLDWELLTQRIRNVLSVHLVQESSSFNKEVETAEQRSDSRRRSAIAAIWITNSSKARKTAYDAMQGAGLTVCEEWVWVKTTTEGEPITPVGALWRKPYEILVIGKKGSFASRDDDGHPAAKAGEDGITRRVIAAVPDVHSRKPNLREVFEQVFFYDSSPRDNAEMRYTALEVFARNLTAGWWAVGDEALKFNAEEWWVEG</sequence>
<feature type="region of interest" description="Disordered" evidence="2">
    <location>
        <begin position="44"/>
        <end position="79"/>
    </location>
</feature>
<dbReference type="PROSITE" id="PS51143">
    <property type="entry name" value="MT_A70"/>
    <property type="match status" value="1"/>
</dbReference>
<evidence type="ECO:0000313" key="3">
    <source>
        <dbReference type="EMBL" id="PYI14207.1"/>
    </source>
</evidence>
<dbReference type="PANTHER" id="PTHR12829:SF4">
    <property type="entry name" value="N(6)-ADENINE-SPECIFIC METHYLTRANSFERASE METTL4"/>
    <property type="match status" value="1"/>
</dbReference>
<dbReference type="Pfam" id="PF05063">
    <property type="entry name" value="MT-A70"/>
    <property type="match status" value="1"/>
</dbReference>
<dbReference type="PANTHER" id="PTHR12829">
    <property type="entry name" value="N6-ADENOSINE-METHYLTRANSFERASE"/>
    <property type="match status" value="1"/>
</dbReference>
<keyword evidence="4" id="KW-1185">Reference proteome</keyword>
<dbReference type="Proteomes" id="UP000249829">
    <property type="component" value="Unassembled WGS sequence"/>
</dbReference>
<name>A0A2V5HQL5_ASPV1</name>
<dbReference type="OMA" id="EEWVWIK"/>
<protein>
    <submittedName>
        <fullName evidence="3">MT-A70-domain-containing protein</fullName>
    </submittedName>
</protein>
<evidence type="ECO:0000313" key="4">
    <source>
        <dbReference type="Proteomes" id="UP000249829"/>
    </source>
</evidence>
<accession>A0A2V5HQL5</accession>
<dbReference type="GO" id="GO:0005634">
    <property type="term" value="C:nucleus"/>
    <property type="evidence" value="ECO:0007669"/>
    <property type="project" value="TreeGrafter"/>
</dbReference>
<dbReference type="GO" id="GO:0008168">
    <property type="term" value="F:methyltransferase activity"/>
    <property type="evidence" value="ECO:0007669"/>
    <property type="project" value="TreeGrafter"/>
</dbReference>
<evidence type="ECO:0000256" key="1">
    <source>
        <dbReference type="PROSITE-ProRule" id="PRU00489"/>
    </source>
</evidence>
<dbReference type="AlphaFoldDB" id="A0A2V5HQL5"/>
<dbReference type="STRING" id="1450538.A0A2V5HQL5"/>
<organism evidence="3 4">
    <name type="scientific">Aspergillus violaceofuscus (strain CBS 115571)</name>
    <dbReference type="NCBI Taxonomy" id="1450538"/>
    <lineage>
        <taxon>Eukaryota</taxon>
        <taxon>Fungi</taxon>
        <taxon>Dikarya</taxon>
        <taxon>Ascomycota</taxon>
        <taxon>Pezizomycotina</taxon>
        <taxon>Eurotiomycetes</taxon>
        <taxon>Eurotiomycetidae</taxon>
        <taxon>Eurotiales</taxon>
        <taxon>Aspergillaceae</taxon>
        <taxon>Aspergillus</taxon>
    </lineage>
</organism>
<proteinExistence type="inferred from homology"/>
<reference evidence="3 4" key="1">
    <citation type="submission" date="2018-02" db="EMBL/GenBank/DDBJ databases">
        <title>The genomes of Aspergillus section Nigri reveals drivers in fungal speciation.</title>
        <authorList>
            <consortium name="DOE Joint Genome Institute"/>
            <person name="Vesth T.C."/>
            <person name="Nybo J."/>
            <person name="Theobald S."/>
            <person name="Brandl J."/>
            <person name="Frisvad J.C."/>
            <person name="Nielsen K.F."/>
            <person name="Lyhne E.K."/>
            <person name="Kogle M.E."/>
            <person name="Kuo A."/>
            <person name="Riley R."/>
            <person name="Clum A."/>
            <person name="Nolan M."/>
            <person name="Lipzen A."/>
            <person name="Salamov A."/>
            <person name="Henrissat B."/>
            <person name="Wiebenga A."/>
            <person name="De vries R.P."/>
            <person name="Grigoriev I.V."/>
            <person name="Mortensen U.H."/>
            <person name="Andersen M.R."/>
            <person name="Baker S.E."/>
        </authorList>
    </citation>
    <scope>NUCLEOTIDE SEQUENCE [LARGE SCALE GENOMIC DNA]</scope>
    <source>
        <strain evidence="3 4">CBS 115571</strain>
    </source>
</reference>